<dbReference type="SMART" id="SM00717">
    <property type="entry name" value="SANT"/>
    <property type="match status" value="1"/>
</dbReference>
<dbReference type="InterPro" id="IPR017930">
    <property type="entry name" value="Myb_dom"/>
</dbReference>
<evidence type="ECO:0000313" key="6">
    <source>
        <dbReference type="EMBL" id="VDC65310.1"/>
    </source>
</evidence>
<evidence type="ECO:0000256" key="2">
    <source>
        <dbReference type="ARBA" id="ARBA00023242"/>
    </source>
</evidence>
<dbReference type="InterPro" id="IPR009057">
    <property type="entry name" value="Homeodomain-like_sf"/>
</dbReference>
<dbReference type="EMBL" id="LR031569">
    <property type="protein sequence ID" value="VDC65310.1"/>
    <property type="molecule type" value="Genomic_DNA"/>
</dbReference>
<feature type="region of interest" description="Disordered" evidence="3">
    <location>
        <begin position="415"/>
        <end position="449"/>
    </location>
</feature>
<evidence type="ECO:0000256" key="1">
    <source>
        <dbReference type="ARBA" id="ARBA00004123"/>
    </source>
</evidence>
<evidence type="ECO:0000259" key="4">
    <source>
        <dbReference type="PROSITE" id="PS50090"/>
    </source>
</evidence>
<reference evidence="6" key="1">
    <citation type="submission" date="2018-11" db="EMBL/GenBank/DDBJ databases">
        <authorList>
            <consortium name="Genoscope - CEA"/>
            <person name="William W."/>
        </authorList>
    </citation>
    <scope>NUCLEOTIDE SEQUENCE</scope>
</reference>
<name>A0A3P5YWC8_BRACM</name>
<dbReference type="InterPro" id="IPR001005">
    <property type="entry name" value="SANT/Myb"/>
</dbReference>
<dbReference type="SUPFAM" id="SSF46689">
    <property type="entry name" value="Homeodomain-like"/>
    <property type="match status" value="1"/>
</dbReference>
<dbReference type="Pfam" id="PF00249">
    <property type="entry name" value="Myb_DNA-binding"/>
    <property type="match status" value="1"/>
</dbReference>
<sequence>MVESSSNKRRKITISEGDIATLLQRYDAKTILRLLQEMAFYSDVEKMDWNEMVRKTTTGITNAREYQMLWRHLSYRDPLLHVVEDDAHPLDDDSDMECELEASPEVCVEASVEAVAHVKVIAASYVPRDSDILDEATSEAPLTINIPYALPEGTQEPSESPWLSRGMNITFPVCLQKVTSTEGIINGNVSASSSSMPSQRKTRQKWSAEEDADLIAAVKRFGEGNWAHIARGEFRGRRTASQLSQRWPHLRRRYDTSTSASQSQIAVNHALSLALGNRPPSKKVAVAYRFNMGGVLFSLFCTITGTQGSGGRSSQGQQQSKAVVVQTLSRAETSGPASKSQVGVNKTTARSTSRADLMVTANSAAAAACMGVVLTAPSAPKVEVCVPRPSGSLVMPKVEPGKTVAASSITKAVGPASTRPLANGNLKPVTHSPSSIKPPPPLVGSRSEGSTMFSASTHLATASKIVSNQRVSAASVPATVLPLKLTADTVICKPDGGHKEQARGDGASSVVAIQSNKMTATNSEISRGKQAATHAQTAVLGAANQSLVDKTAVPSNSGAGSESRSKCEVNNKVGSVVTVSKACGKPPEVATVRGTGQGV</sequence>
<dbReference type="AlphaFoldDB" id="A0A3P5YWC8"/>
<dbReference type="CDD" id="cd11660">
    <property type="entry name" value="SANT_TRF"/>
    <property type="match status" value="1"/>
</dbReference>
<evidence type="ECO:0000256" key="3">
    <source>
        <dbReference type="SAM" id="MobiDB-lite"/>
    </source>
</evidence>
<comment type="subcellular location">
    <subcellularLocation>
        <location evidence="1">Nucleus</location>
    </subcellularLocation>
</comment>
<dbReference type="PANTHER" id="PTHR47206">
    <property type="entry name" value="HOMEODOMAIN-LIKE SUPERFAMILY PROTEIN"/>
    <property type="match status" value="1"/>
</dbReference>
<evidence type="ECO:0000259" key="5">
    <source>
        <dbReference type="PROSITE" id="PS51294"/>
    </source>
</evidence>
<dbReference type="PROSITE" id="PS50090">
    <property type="entry name" value="MYB_LIKE"/>
    <property type="match status" value="1"/>
</dbReference>
<dbReference type="Gene3D" id="1.10.10.60">
    <property type="entry name" value="Homeodomain-like"/>
    <property type="match status" value="1"/>
</dbReference>
<feature type="region of interest" description="Disordered" evidence="3">
    <location>
        <begin position="330"/>
        <end position="350"/>
    </location>
</feature>
<feature type="domain" description="HTH myb-type" evidence="5">
    <location>
        <begin position="198"/>
        <end position="255"/>
    </location>
</feature>
<proteinExistence type="predicted"/>
<dbReference type="GO" id="GO:0005634">
    <property type="term" value="C:nucleus"/>
    <property type="evidence" value="ECO:0007669"/>
    <property type="project" value="UniProtKB-SubCell"/>
</dbReference>
<dbReference type="PROSITE" id="PS51294">
    <property type="entry name" value="HTH_MYB"/>
    <property type="match status" value="1"/>
</dbReference>
<organism evidence="6">
    <name type="scientific">Brassica campestris</name>
    <name type="common">Field mustard</name>
    <dbReference type="NCBI Taxonomy" id="3711"/>
    <lineage>
        <taxon>Eukaryota</taxon>
        <taxon>Viridiplantae</taxon>
        <taxon>Streptophyta</taxon>
        <taxon>Embryophyta</taxon>
        <taxon>Tracheophyta</taxon>
        <taxon>Spermatophyta</taxon>
        <taxon>Magnoliopsida</taxon>
        <taxon>eudicotyledons</taxon>
        <taxon>Gunneridae</taxon>
        <taxon>Pentapetalae</taxon>
        <taxon>rosids</taxon>
        <taxon>malvids</taxon>
        <taxon>Brassicales</taxon>
        <taxon>Brassicaceae</taxon>
        <taxon>Brassiceae</taxon>
        <taxon>Brassica</taxon>
    </lineage>
</organism>
<protein>
    <submittedName>
        <fullName evidence="6">Uncharacterized protein</fullName>
    </submittedName>
</protein>
<feature type="domain" description="Myb-like" evidence="4">
    <location>
        <begin position="198"/>
        <end position="251"/>
    </location>
</feature>
<keyword evidence="2" id="KW-0539">Nucleus</keyword>
<accession>A0A3P5YWC8</accession>
<gene>
    <name evidence="6" type="ORF">BRAA06T23850Z</name>
</gene>
<dbReference type="PANTHER" id="PTHR47206:SF1">
    <property type="entry name" value="HOMEODOMAIN-LIKE SUPERFAMILY PROTEIN"/>
    <property type="match status" value="1"/>
</dbReference>